<feature type="non-terminal residue" evidence="2">
    <location>
        <position position="1"/>
    </location>
</feature>
<dbReference type="AlphaFoldDB" id="A0AAV1SF26"/>
<feature type="region of interest" description="Disordered" evidence="1">
    <location>
        <begin position="1"/>
        <end position="22"/>
    </location>
</feature>
<keyword evidence="3" id="KW-1185">Reference proteome</keyword>
<feature type="region of interest" description="Disordered" evidence="1">
    <location>
        <begin position="38"/>
        <end position="75"/>
    </location>
</feature>
<feature type="non-terminal residue" evidence="2">
    <location>
        <position position="75"/>
    </location>
</feature>
<protein>
    <submittedName>
        <fullName evidence="2">Uncharacterized protein</fullName>
    </submittedName>
</protein>
<sequence length="75" mass="8499">EQGMELMREGRENVEEKDPMTQTHRFYISSFITTTFRSSSTSLDTSSNPPKSTKPIPSTTTLTSKDPCYRSPHIT</sequence>
<dbReference type="Proteomes" id="UP001314170">
    <property type="component" value="Unassembled WGS sequence"/>
</dbReference>
<evidence type="ECO:0000313" key="2">
    <source>
        <dbReference type="EMBL" id="CAK7348878.1"/>
    </source>
</evidence>
<dbReference type="EMBL" id="CAWUPB010001173">
    <property type="protein sequence ID" value="CAK7348878.1"/>
    <property type="molecule type" value="Genomic_DNA"/>
</dbReference>
<name>A0AAV1SF26_9ROSI</name>
<gene>
    <name evidence="2" type="ORF">DCAF_LOCUS21587</name>
</gene>
<reference evidence="2 3" key="1">
    <citation type="submission" date="2024-01" db="EMBL/GenBank/DDBJ databases">
        <authorList>
            <person name="Waweru B."/>
        </authorList>
    </citation>
    <scope>NUCLEOTIDE SEQUENCE [LARGE SCALE GENOMIC DNA]</scope>
</reference>
<evidence type="ECO:0000313" key="3">
    <source>
        <dbReference type="Proteomes" id="UP001314170"/>
    </source>
</evidence>
<comment type="caution">
    <text evidence="2">The sequence shown here is derived from an EMBL/GenBank/DDBJ whole genome shotgun (WGS) entry which is preliminary data.</text>
</comment>
<accession>A0AAV1SF26</accession>
<evidence type="ECO:0000256" key="1">
    <source>
        <dbReference type="SAM" id="MobiDB-lite"/>
    </source>
</evidence>
<organism evidence="2 3">
    <name type="scientific">Dovyalis caffra</name>
    <dbReference type="NCBI Taxonomy" id="77055"/>
    <lineage>
        <taxon>Eukaryota</taxon>
        <taxon>Viridiplantae</taxon>
        <taxon>Streptophyta</taxon>
        <taxon>Embryophyta</taxon>
        <taxon>Tracheophyta</taxon>
        <taxon>Spermatophyta</taxon>
        <taxon>Magnoliopsida</taxon>
        <taxon>eudicotyledons</taxon>
        <taxon>Gunneridae</taxon>
        <taxon>Pentapetalae</taxon>
        <taxon>rosids</taxon>
        <taxon>fabids</taxon>
        <taxon>Malpighiales</taxon>
        <taxon>Salicaceae</taxon>
        <taxon>Flacourtieae</taxon>
        <taxon>Dovyalis</taxon>
    </lineage>
</organism>
<feature type="compositionally biased region" description="Basic and acidic residues" evidence="1">
    <location>
        <begin position="1"/>
        <end position="19"/>
    </location>
</feature>
<proteinExistence type="predicted"/>
<feature type="compositionally biased region" description="Low complexity" evidence="1">
    <location>
        <begin position="38"/>
        <end position="65"/>
    </location>
</feature>